<dbReference type="PANTHER" id="PTHR11177:SF392">
    <property type="entry name" value="HAP41P"/>
    <property type="match status" value="1"/>
</dbReference>
<evidence type="ECO:0000259" key="3">
    <source>
        <dbReference type="PROSITE" id="PS51910"/>
    </source>
</evidence>
<dbReference type="SMART" id="SM00636">
    <property type="entry name" value="Glyco_18"/>
    <property type="match status" value="1"/>
</dbReference>
<dbReference type="AlphaFoldDB" id="A0A8H7PNA8"/>
<reference evidence="4" key="1">
    <citation type="submission" date="2020-12" db="EMBL/GenBank/DDBJ databases">
        <title>Metabolic potential, ecology and presence of endohyphal bacteria is reflected in genomic diversity of Mucoromycotina.</title>
        <authorList>
            <person name="Muszewska A."/>
            <person name="Okrasinska A."/>
            <person name="Steczkiewicz K."/>
            <person name="Drgas O."/>
            <person name="Orlowska M."/>
            <person name="Perlinska-Lenart U."/>
            <person name="Aleksandrzak-Piekarczyk T."/>
            <person name="Szatraj K."/>
            <person name="Zielenkiewicz U."/>
            <person name="Pilsyk S."/>
            <person name="Malc E."/>
            <person name="Mieczkowski P."/>
            <person name="Kruszewska J.S."/>
            <person name="Biernat P."/>
            <person name="Pawlowska J."/>
        </authorList>
    </citation>
    <scope>NUCLEOTIDE SEQUENCE</scope>
    <source>
        <strain evidence="4">WA0000067209</strain>
    </source>
</reference>
<dbReference type="GO" id="GO:0005975">
    <property type="term" value="P:carbohydrate metabolic process"/>
    <property type="evidence" value="ECO:0007669"/>
    <property type="project" value="InterPro"/>
</dbReference>
<dbReference type="SUPFAM" id="SSF54556">
    <property type="entry name" value="Chitinase insertion domain"/>
    <property type="match status" value="1"/>
</dbReference>
<dbReference type="PROSITE" id="PS51910">
    <property type="entry name" value="GH18_2"/>
    <property type="match status" value="1"/>
</dbReference>
<feature type="compositionally biased region" description="Polar residues" evidence="1">
    <location>
        <begin position="416"/>
        <end position="427"/>
    </location>
</feature>
<feature type="signal peptide" evidence="2">
    <location>
        <begin position="1"/>
        <end position="18"/>
    </location>
</feature>
<dbReference type="Pfam" id="PF00704">
    <property type="entry name" value="Glyco_hydro_18"/>
    <property type="match status" value="1"/>
</dbReference>
<accession>A0A8H7PNA8</accession>
<name>A0A8H7PNA8_MORIS</name>
<protein>
    <recommendedName>
        <fullName evidence="3">GH18 domain-containing protein</fullName>
    </recommendedName>
</protein>
<dbReference type="GO" id="GO:0008061">
    <property type="term" value="F:chitin binding"/>
    <property type="evidence" value="ECO:0007669"/>
    <property type="project" value="InterPro"/>
</dbReference>
<dbReference type="InterPro" id="IPR001223">
    <property type="entry name" value="Glyco_hydro18_cat"/>
</dbReference>
<keyword evidence="5" id="KW-1185">Reference proteome</keyword>
<dbReference type="EMBL" id="JAEPQZ010000009">
    <property type="protein sequence ID" value="KAG2177071.1"/>
    <property type="molecule type" value="Genomic_DNA"/>
</dbReference>
<dbReference type="InterPro" id="IPR029070">
    <property type="entry name" value="Chitinase_insertion_sf"/>
</dbReference>
<comment type="caution">
    <text evidence="4">The sequence shown here is derived from an EMBL/GenBank/DDBJ whole genome shotgun (WGS) entry which is preliminary data.</text>
</comment>
<evidence type="ECO:0000313" key="4">
    <source>
        <dbReference type="EMBL" id="KAG2177071.1"/>
    </source>
</evidence>
<proteinExistence type="predicted"/>
<dbReference type="InterPro" id="IPR011583">
    <property type="entry name" value="Chitinase_II/V-like_cat"/>
</dbReference>
<dbReference type="InterPro" id="IPR050314">
    <property type="entry name" value="Glycosyl_Hydrlase_18"/>
</dbReference>
<dbReference type="GO" id="GO:0005576">
    <property type="term" value="C:extracellular region"/>
    <property type="evidence" value="ECO:0007669"/>
    <property type="project" value="TreeGrafter"/>
</dbReference>
<organism evidence="4 5">
    <name type="scientific">Mortierella isabellina</name>
    <name type="common">Filamentous fungus</name>
    <name type="synonym">Umbelopsis isabellina</name>
    <dbReference type="NCBI Taxonomy" id="91625"/>
    <lineage>
        <taxon>Eukaryota</taxon>
        <taxon>Fungi</taxon>
        <taxon>Fungi incertae sedis</taxon>
        <taxon>Mucoromycota</taxon>
        <taxon>Mucoromycotina</taxon>
        <taxon>Umbelopsidomycetes</taxon>
        <taxon>Umbelopsidales</taxon>
        <taxon>Umbelopsidaceae</taxon>
        <taxon>Umbelopsis</taxon>
    </lineage>
</organism>
<sequence length="650" mass="70416">MKVSTAIALCGIVSQVAAAKSVVGYFPNWLYANYPIEQVPVEKYTHINYAFAILNKADLVPAFTDDWAVESGLPKLVNRTHAAGNKVMLSVGGWTGSIKFSSMVAKKDTRKKFIDWNLDFISKYSTDGVDIDWEYPGRQAAGCNEFDAANDAKNFLSLLKELRAALDKKFPKEHKEITMAVHVYPFSVNGDYMKSVKDYVPYFDHINIMAYDINGAWATTTGPNAPLFFEKGKGEPVSFVSSIKSWIDAGVPAEKINAGLAYYGRAIETSENMKNSQYASSKKGAPKGDSDDAFWQDPFCQVDEGGFSGIWKWKNLRSQGVIGQDGKAGNGFTKHWDSVSQTPWLYNEQSKTFISYEDPESIKRKVDSALCLGIGGVMAWDIHQDNGELLDVVHGIHGSKPDNCAELVRLAANGSGVNNEMSANNGTDVPDPDASTKDIPDSHITSQNAPDPNWLPSMTRPSDSPMSSEGGDIMPTPEAIKNEEDMPKPADMNSKCQASEVKCMSGEGSPEYHECVYDRFMVRLCAAGTVCRTENGVAACGAPVSDFTSTTEIPSSQSGDSETVDGFPQAITPDDVTEEVMESSTPSAEPFPAPALVKGTGEMEGVSDLVKGTDEVEKPMFDIPEDFVGDYFGDIGAETTGLPAAATPTA</sequence>
<feature type="chain" id="PRO_5034308979" description="GH18 domain-containing protein" evidence="2">
    <location>
        <begin position="19"/>
        <end position="650"/>
    </location>
</feature>
<dbReference type="GO" id="GO:0004568">
    <property type="term" value="F:chitinase activity"/>
    <property type="evidence" value="ECO:0007669"/>
    <property type="project" value="TreeGrafter"/>
</dbReference>
<dbReference type="Proteomes" id="UP000654370">
    <property type="component" value="Unassembled WGS sequence"/>
</dbReference>
<dbReference type="InterPro" id="IPR017853">
    <property type="entry name" value="GH"/>
</dbReference>
<evidence type="ECO:0000256" key="2">
    <source>
        <dbReference type="SAM" id="SignalP"/>
    </source>
</evidence>
<evidence type="ECO:0000256" key="1">
    <source>
        <dbReference type="SAM" id="MobiDB-lite"/>
    </source>
</evidence>
<dbReference type="OrthoDB" id="76388at2759"/>
<dbReference type="Gene3D" id="3.10.50.10">
    <property type="match status" value="1"/>
</dbReference>
<keyword evidence="2" id="KW-0732">Signal</keyword>
<gene>
    <name evidence="4" type="ORF">INT43_007727</name>
</gene>
<dbReference type="Gene3D" id="3.20.20.80">
    <property type="entry name" value="Glycosidases"/>
    <property type="match status" value="1"/>
</dbReference>
<dbReference type="PANTHER" id="PTHR11177">
    <property type="entry name" value="CHITINASE"/>
    <property type="match status" value="1"/>
</dbReference>
<feature type="domain" description="GH18" evidence="3">
    <location>
        <begin position="20"/>
        <end position="400"/>
    </location>
</feature>
<feature type="region of interest" description="Disordered" evidence="1">
    <location>
        <begin position="416"/>
        <end position="475"/>
    </location>
</feature>
<dbReference type="SUPFAM" id="SSF51445">
    <property type="entry name" value="(Trans)glycosidases"/>
    <property type="match status" value="1"/>
</dbReference>
<dbReference type="GO" id="GO:0006032">
    <property type="term" value="P:chitin catabolic process"/>
    <property type="evidence" value="ECO:0007669"/>
    <property type="project" value="TreeGrafter"/>
</dbReference>
<evidence type="ECO:0000313" key="5">
    <source>
        <dbReference type="Proteomes" id="UP000654370"/>
    </source>
</evidence>